<dbReference type="InterPro" id="IPR010626">
    <property type="entry name" value="DUF1217"/>
</dbReference>
<protein>
    <submittedName>
        <fullName evidence="1">Uncharacterized protein DUF1217</fullName>
    </submittedName>
</protein>
<dbReference type="EMBL" id="QKYU01000013">
    <property type="protein sequence ID" value="PZW44873.1"/>
    <property type="molecule type" value="Genomic_DNA"/>
</dbReference>
<dbReference type="OrthoDB" id="7315599at2"/>
<organism evidence="1 2">
    <name type="scientific">Humitalea rosea</name>
    <dbReference type="NCBI Taxonomy" id="990373"/>
    <lineage>
        <taxon>Bacteria</taxon>
        <taxon>Pseudomonadati</taxon>
        <taxon>Pseudomonadota</taxon>
        <taxon>Alphaproteobacteria</taxon>
        <taxon>Acetobacterales</taxon>
        <taxon>Roseomonadaceae</taxon>
        <taxon>Humitalea</taxon>
    </lineage>
</organism>
<accession>A0A2W7J1M9</accession>
<dbReference type="InterPro" id="IPR023157">
    <property type="entry name" value="AGR-C-984p-like_sf"/>
</dbReference>
<reference evidence="1 2" key="1">
    <citation type="submission" date="2018-06" db="EMBL/GenBank/DDBJ databases">
        <title>Genomic Encyclopedia of Archaeal and Bacterial Type Strains, Phase II (KMG-II): from individual species to whole genera.</title>
        <authorList>
            <person name="Goeker M."/>
        </authorList>
    </citation>
    <scope>NUCLEOTIDE SEQUENCE [LARGE SCALE GENOMIC DNA]</scope>
    <source>
        <strain evidence="1 2">DSM 24525</strain>
    </source>
</reference>
<gene>
    <name evidence="1" type="ORF">C8P66_11340</name>
</gene>
<comment type="caution">
    <text evidence="1">The sequence shown here is derived from an EMBL/GenBank/DDBJ whole genome shotgun (WGS) entry which is preliminary data.</text>
</comment>
<keyword evidence="2" id="KW-1185">Reference proteome</keyword>
<dbReference type="AlphaFoldDB" id="A0A2W7J1M9"/>
<dbReference type="Gene3D" id="1.10.3700.10">
    <property type="entry name" value="AGR C 984p-like"/>
    <property type="match status" value="1"/>
</dbReference>
<dbReference type="Proteomes" id="UP000249688">
    <property type="component" value="Unassembled WGS sequence"/>
</dbReference>
<dbReference type="SUPFAM" id="SSF158837">
    <property type="entry name" value="AGR C 984p-like"/>
    <property type="match status" value="1"/>
</dbReference>
<evidence type="ECO:0000313" key="2">
    <source>
        <dbReference type="Proteomes" id="UP000249688"/>
    </source>
</evidence>
<name>A0A2W7J1M9_9PROT</name>
<dbReference type="RefSeq" id="WP_111398593.1">
    <property type="nucleotide sequence ID" value="NZ_QKYU01000013.1"/>
</dbReference>
<evidence type="ECO:0000313" key="1">
    <source>
        <dbReference type="EMBL" id="PZW44873.1"/>
    </source>
</evidence>
<sequence length="262" mass="27959">MSDVLTGLLSAIYGTSTASTATTNPSMAILALRRAATGETKGAAKEAESPAFKRQAEAFKKAIDKAPDIKTALRDPKILSVLMPAMGMPDAVSQPGLVQRALLADPKDTKGLLSRLTDTRWKAVATALDLGNKGLDALKDPELQTKLLKALASGNWRTSQDDVATGVSDALYFQDKVESAKDVYAILGDPVLRRVVTGALGLPDELALQTIEAQGRAVTTRLKLTKLQDPKEVKRLAERYVMNRAMEANGGQATSPLLSLFV</sequence>
<proteinExistence type="predicted"/>
<dbReference type="Pfam" id="PF06748">
    <property type="entry name" value="DUF1217"/>
    <property type="match status" value="1"/>
</dbReference>